<reference evidence="6" key="1">
    <citation type="journal article" date="2013" name="Environ. Microbiol.">
        <title>Microbiota from the distal guts of lean and obese adolescents exhibit partial functional redundancy besides clear differences in community structure.</title>
        <authorList>
            <person name="Ferrer M."/>
            <person name="Ruiz A."/>
            <person name="Lanza F."/>
            <person name="Haange S.B."/>
            <person name="Oberbach A."/>
            <person name="Till H."/>
            <person name="Bargiela R."/>
            <person name="Campoy C."/>
            <person name="Segura M.T."/>
            <person name="Richter M."/>
            <person name="von Bergen M."/>
            <person name="Seifert J."/>
            <person name="Suarez A."/>
        </authorList>
    </citation>
    <scope>NUCLEOTIDE SEQUENCE</scope>
</reference>
<dbReference type="InterPro" id="IPR025705">
    <property type="entry name" value="Beta_hexosaminidase_sua/sub"/>
</dbReference>
<gene>
    <name evidence="6" type="ORF">OBE_12738</name>
</gene>
<dbReference type="GO" id="GO:0004563">
    <property type="term" value="F:beta-N-acetylhexosaminidase activity"/>
    <property type="evidence" value="ECO:0007669"/>
    <property type="project" value="UniProtKB-EC"/>
</dbReference>
<evidence type="ECO:0000256" key="2">
    <source>
        <dbReference type="ARBA" id="ARBA00006285"/>
    </source>
</evidence>
<dbReference type="AlphaFoldDB" id="K1SCJ7"/>
<dbReference type="PRINTS" id="PR00738">
    <property type="entry name" value="GLHYDRLASE20"/>
</dbReference>
<protein>
    <recommendedName>
        <fullName evidence="3">beta-N-acetylhexosaminidase</fullName>
        <ecNumber evidence="3">3.2.1.52</ecNumber>
    </recommendedName>
</protein>
<comment type="caution">
    <text evidence="6">The sequence shown here is derived from an EMBL/GenBank/DDBJ whole genome shotgun (WGS) entry which is preliminary data.</text>
</comment>
<evidence type="ECO:0000256" key="3">
    <source>
        <dbReference type="ARBA" id="ARBA00012663"/>
    </source>
</evidence>
<dbReference type="Pfam" id="PF00728">
    <property type="entry name" value="Glyco_hydro_20"/>
    <property type="match status" value="1"/>
</dbReference>
<dbReference type="InterPro" id="IPR017853">
    <property type="entry name" value="GH"/>
</dbReference>
<feature type="non-terminal residue" evidence="6">
    <location>
        <position position="1"/>
    </location>
</feature>
<keyword evidence="4" id="KW-0378">Hydrolase</keyword>
<organism evidence="6">
    <name type="scientific">human gut metagenome</name>
    <dbReference type="NCBI Taxonomy" id="408170"/>
    <lineage>
        <taxon>unclassified sequences</taxon>
        <taxon>metagenomes</taxon>
        <taxon>organismal metagenomes</taxon>
    </lineage>
</organism>
<dbReference type="SUPFAM" id="SSF51445">
    <property type="entry name" value="(Trans)glycosidases"/>
    <property type="match status" value="1"/>
</dbReference>
<evidence type="ECO:0000256" key="4">
    <source>
        <dbReference type="ARBA" id="ARBA00022801"/>
    </source>
</evidence>
<dbReference type="PANTHER" id="PTHR22600">
    <property type="entry name" value="BETA-HEXOSAMINIDASE"/>
    <property type="match status" value="1"/>
</dbReference>
<dbReference type="EC" id="3.2.1.52" evidence="3"/>
<dbReference type="GO" id="GO:0016020">
    <property type="term" value="C:membrane"/>
    <property type="evidence" value="ECO:0007669"/>
    <property type="project" value="TreeGrafter"/>
</dbReference>
<comment type="catalytic activity">
    <reaction evidence="1">
        <text>Hydrolysis of terminal non-reducing N-acetyl-D-hexosamine residues in N-acetyl-beta-D-hexosaminides.</text>
        <dbReference type="EC" id="3.2.1.52"/>
    </reaction>
</comment>
<feature type="domain" description="Glycoside hydrolase family 20 catalytic" evidence="5">
    <location>
        <begin position="32"/>
        <end position="191"/>
    </location>
</feature>
<name>K1SCJ7_9ZZZZ</name>
<dbReference type="GO" id="GO:0005975">
    <property type="term" value="P:carbohydrate metabolic process"/>
    <property type="evidence" value="ECO:0007669"/>
    <property type="project" value="InterPro"/>
</dbReference>
<evidence type="ECO:0000256" key="1">
    <source>
        <dbReference type="ARBA" id="ARBA00001231"/>
    </source>
</evidence>
<dbReference type="EMBL" id="AJWZ01008786">
    <property type="protein sequence ID" value="EKC53149.1"/>
    <property type="molecule type" value="Genomic_DNA"/>
</dbReference>
<evidence type="ECO:0000259" key="5">
    <source>
        <dbReference type="Pfam" id="PF00728"/>
    </source>
</evidence>
<proteinExistence type="inferred from homology"/>
<dbReference type="GO" id="GO:0030203">
    <property type="term" value="P:glycosaminoglycan metabolic process"/>
    <property type="evidence" value="ECO:0007669"/>
    <property type="project" value="TreeGrafter"/>
</dbReference>
<accession>K1SCJ7</accession>
<dbReference type="Gene3D" id="3.20.20.80">
    <property type="entry name" value="Glycosidases"/>
    <property type="match status" value="1"/>
</dbReference>
<sequence length="218" mass="25203">YDNLTPKQAQDVGVAIIHQELNMCRHLSVAENMFLDKYFHIGGDEVPKHRWHLCPHCQAKMKELGLKNEDELQCYFMNRVNDYCKSKGKQAFMWSWDLKNDKLLSEDLGFTKCGDMDTGNRPFIDTSASAYYIDLPYGYISLKNTADHRLYSGNCLGSEATLWTEYVPNMTRADKVTYPRLGAMAQTVWHGDNTYEQFAKNLDYYYSFLDKNGSVIPN</sequence>
<comment type="similarity">
    <text evidence="2">Belongs to the glycosyl hydrolase 20 family.</text>
</comment>
<dbReference type="InterPro" id="IPR015883">
    <property type="entry name" value="Glyco_hydro_20_cat"/>
</dbReference>
<dbReference type="PANTHER" id="PTHR22600:SF57">
    <property type="entry name" value="BETA-N-ACETYLHEXOSAMINIDASE"/>
    <property type="match status" value="1"/>
</dbReference>
<evidence type="ECO:0000313" key="6">
    <source>
        <dbReference type="EMBL" id="EKC53149.1"/>
    </source>
</evidence>